<reference evidence="3" key="1">
    <citation type="submission" date="2018-06" db="EMBL/GenBank/DDBJ databases">
        <authorList>
            <person name="Zhirakovskaya E."/>
        </authorList>
    </citation>
    <scope>NUCLEOTIDE SEQUENCE</scope>
</reference>
<dbReference type="PANTHER" id="PTHR19375">
    <property type="entry name" value="HEAT SHOCK PROTEIN 70KDA"/>
    <property type="match status" value="1"/>
</dbReference>
<feature type="non-terminal residue" evidence="3">
    <location>
        <position position="594"/>
    </location>
</feature>
<dbReference type="InterPro" id="IPR043129">
    <property type="entry name" value="ATPase_NBD"/>
</dbReference>
<organism evidence="3">
    <name type="scientific">hydrothermal vent metagenome</name>
    <dbReference type="NCBI Taxonomy" id="652676"/>
    <lineage>
        <taxon>unclassified sequences</taxon>
        <taxon>metagenomes</taxon>
        <taxon>ecological metagenomes</taxon>
    </lineage>
</organism>
<dbReference type="GO" id="GO:0140662">
    <property type="term" value="F:ATP-dependent protein folding chaperone"/>
    <property type="evidence" value="ECO:0007669"/>
    <property type="project" value="InterPro"/>
</dbReference>
<dbReference type="EMBL" id="UOEU01001050">
    <property type="protein sequence ID" value="VAW43235.1"/>
    <property type="molecule type" value="Genomic_DNA"/>
</dbReference>
<keyword evidence="2" id="KW-0067">ATP-binding</keyword>
<evidence type="ECO:0000256" key="1">
    <source>
        <dbReference type="ARBA" id="ARBA00022741"/>
    </source>
</evidence>
<keyword evidence="1" id="KW-0547">Nucleotide-binding</keyword>
<dbReference type="Gene3D" id="3.30.420.40">
    <property type="match status" value="3"/>
</dbReference>
<dbReference type="InterPro" id="IPR013126">
    <property type="entry name" value="Hsp_70_fam"/>
</dbReference>
<name>A0A3B0VI67_9ZZZZ</name>
<proteinExistence type="predicted"/>
<sequence length="594" mass="65824">MIVGMDFGTTNSGMALYNGRSVNIIPLDPTSKNPHVARTALYITNEQQITIGRDALDHYFEQNVGRPVKTKKVWIGEIEIRGADMQYVTDVYVYVDVFSPGRLLLSIKTSLRDEDYAGTIVGQHYYSLENLIALYLNITKTRAEQHVGQPLRQVVLGRPVRFANDPAKDRLAQGRLLQAAFQAGYETVYLQPEPIAAAYSYETSISSPQNVLVFDFGGGTLDLTVMRLGDSRKERVLATGGIPIAGDLFDQKLVRAKLPRHFGEGSHFGPRHKALTVPNWIFDSFSSWQTILELQTAENKKMLRNIAQTAQRRYQIEALESLVSSNYGLQMFDIVEQAKRTLSDKRGATITLSGPGFEVQEFVTRSEFETIIRAEIQAIDAHIDETMLASGLKPSQIDAVIRTGGSSQVQAFDEMLQRKFGSEKVQRVDTFSSVTAGLGIIAHGLENGTETARAYTAADVAPLEPAESSRPKVSPANLDMLKRRILVQEGVIEAETTQSEWALVILGVGQTVTAVPLPEFSSHREHREKREVEGKKSASSAKSADFSFLTDCQRAIIAAWDEPLLILTSTYRFLLLTPQQLAEQQVAKVTLGQI</sequence>
<dbReference type="SUPFAM" id="SSF53067">
    <property type="entry name" value="Actin-like ATPase domain"/>
    <property type="match status" value="2"/>
</dbReference>
<gene>
    <name evidence="3" type="ORF">MNBD_CHLOROFLEXI01-3527</name>
</gene>
<dbReference type="GO" id="GO:0005524">
    <property type="term" value="F:ATP binding"/>
    <property type="evidence" value="ECO:0007669"/>
    <property type="project" value="UniProtKB-KW"/>
</dbReference>
<dbReference type="PROSITE" id="PS00329">
    <property type="entry name" value="HSP70_2"/>
    <property type="match status" value="1"/>
</dbReference>
<protein>
    <submittedName>
        <fullName evidence="3">Uncharacterized chaperone protein YegD</fullName>
    </submittedName>
</protein>
<dbReference type="AlphaFoldDB" id="A0A3B0VI67"/>
<evidence type="ECO:0000313" key="3">
    <source>
        <dbReference type="EMBL" id="VAW43235.1"/>
    </source>
</evidence>
<dbReference type="Pfam" id="PF00012">
    <property type="entry name" value="HSP70"/>
    <property type="match status" value="2"/>
</dbReference>
<dbReference type="Gene3D" id="3.90.640.10">
    <property type="entry name" value="Actin, Chain A, domain 4"/>
    <property type="match status" value="1"/>
</dbReference>
<evidence type="ECO:0000256" key="2">
    <source>
        <dbReference type="ARBA" id="ARBA00022840"/>
    </source>
</evidence>
<dbReference type="InterPro" id="IPR018181">
    <property type="entry name" value="Heat_shock_70_CS"/>
</dbReference>
<accession>A0A3B0VI67</accession>